<keyword evidence="3" id="KW-1185">Reference proteome</keyword>
<feature type="region of interest" description="Disordered" evidence="1">
    <location>
        <begin position="1"/>
        <end position="77"/>
    </location>
</feature>
<name>A0A3N0GNN9_9ACTN</name>
<comment type="caution">
    <text evidence="2">The sequence shown here is derived from an EMBL/GenBank/DDBJ whole genome shotgun (WGS) entry which is preliminary data.</text>
</comment>
<dbReference type="AlphaFoldDB" id="A0A3N0GNN9"/>
<sequence>MSEKRKGVHITPRDDGQWNVIRDGAQRASSVHPTQADATDAGRATARREQTELYIHGRDNKIRDRDSYGGDPFPPKG</sequence>
<dbReference type="EMBL" id="RJSF01000040">
    <property type="protein sequence ID" value="RNM14047.1"/>
    <property type="molecule type" value="Genomic_DNA"/>
</dbReference>
<gene>
    <name evidence="2" type="ORF">EFL26_14005</name>
</gene>
<evidence type="ECO:0000313" key="3">
    <source>
        <dbReference type="Proteomes" id="UP000279994"/>
    </source>
</evidence>
<accession>A0A3N0GNN9</accession>
<proteinExistence type="predicted"/>
<dbReference type="RefSeq" id="WP_123223453.1">
    <property type="nucleotide sequence ID" value="NZ_RJSF01000040.1"/>
</dbReference>
<dbReference type="Pfam" id="PF09954">
    <property type="entry name" value="DUF2188"/>
    <property type="match status" value="1"/>
</dbReference>
<feature type="compositionally biased region" description="Basic and acidic residues" evidence="1">
    <location>
        <begin position="46"/>
        <end position="68"/>
    </location>
</feature>
<feature type="compositionally biased region" description="Basic and acidic residues" evidence="1">
    <location>
        <begin position="1"/>
        <end position="16"/>
    </location>
</feature>
<evidence type="ECO:0000313" key="2">
    <source>
        <dbReference type="EMBL" id="RNM14047.1"/>
    </source>
</evidence>
<dbReference type="OrthoDB" id="5194813at2"/>
<dbReference type="Proteomes" id="UP000279994">
    <property type="component" value="Unassembled WGS sequence"/>
</dbReference>
<evidence type="ECO:0000256" key="1">
    <source>
        <dbReference type="SAM" id="MobiDB-lite"/>
    </source>
</evidence>
<organism evidence="2 3">
    <name type="scientific">Nocardioides pocheonensis</name>
    <dbReference type="NCBI Taxonomy" id="661485"/>
    <lineage>
        <taxon>Bacteria</taxon>
        <taxon>Bacillati</taxon>
        <taxon>Actinomycetota</taxon>
        <taxon>Actinomycetes</taxon>
        <taxon>Propionibacteriales</taxon>
        <taxon>Nocardioidaceae</taxon>
        <taxon>Nocardioides</taxon>
    </lineage>
</organism>
<reference evidence="2 3" key="1">
    <citation type="submission" date="2018-11" db="EMBL/GenBank/DDBJ databases">
        <authorList>
            <person name="Li F."/>
        </authorList>
    </citation>
    <scope>NUCLEOTIDE SEQUENCE [LARGE SCALE GENOMIC DNA]</scope>
    <source>
        <strain evidence="2 3">Gsoil 818</strain>
    </source>
</reference>
<protein>
    <submittedName>
        <fullName evidence="2">DUF2188 domain-containing protein</fullName>
    </submittedName>
</protein>
<dbReference type="InterPro" id="IPR018691">
    <property type="entry name" value="DUF2188"/>
</dbReference>